<dbReference type="SUPFAM" id="SSF89957">
    <property type="entry name" value="MTH1187/YkoF-like"/>
    <property type="match status" value="1"/>
</dbReference>
<dbReference type="Pfam" id="PF01910">
    <property type="entry name" value="Thiamine_BP"/>
    <property type="match status" value="1"/>
</dbReference>
<dbReference type="PANTHER" id="PTHR33777">
    <property type="entry name" value="UPF0045 PROTEIN ECM15"/>
    <property type="match status" value="1"/>
</dbReference>
<dbReference type="KEGG" id="lcre:Pla8534_16950"/>
<dbReference type="InterPro" id="IPR029756">
    <property type="entry name" value="MTH1187/YkoF-like"/>
</dbReference>
<accession>A0A518DPZ1</accession>
<feature type="region of interest" description="Disordered" evidence="2">
    <location>
        <begin position="80"/>
        <end position="104"/>
    </location>
</feature>
<gene>
    <name evidence="4" type="ORF">Pla8534_16950</name>
</gene>
<dbReference type="EMBL" id="CP036433">
    <property type="protein sequence ID" value="QDU93909.1"/>
    <property type="molecule type" value="Genomic_DNA"/>
</dbReference>
<keyword evidence="5" id="KW-1185">Reference proteome</keyword>
<organism evidence="4 5">
    <name type="scientific">Lignipirellula cremea</name>
    <dbReference type="NCBI Taxonomy" id="2528010"/>
    <lineage>
        <taxon>Bacteria</taxon>
        <taxon>Pseudomonadati</taxon>
        <taxon>Planctomycetota</taxon>
        <taxon>Planctomycetia</taxon>
        <taxon>Pirellulales</taxon>
        <taxon>Pirellulaceae</taxon>
        <taxon>Lignipirellula</taxon>
    </lineage>
</organism>
<dbReference type="OrthoDB" id="5886358at2"/>
<proteinExistence type="inferred from homology"/>
<dbReference type="Gene3D" id="3.30.70.930">
    <property type="match status" value="1"/>
</dbReference>
<evidence type="ECO:0000256" key="2">
    <source>
        <dbReference type="SAM" id="MobiDB-lite"/>
    </source>
</evidence>
<comment type="similarity">
    <text evidence="1">Belongs to the UPF0045 family.</text>
</comment>
<evidence type="ECO:0000313" key="5">
    <source>
        <dbReference type="Proteomes" id="UP000317648"/>
    </source>
</evidence>
<dbReference type="InterPro" id="IPR002767">
    <property type="entry name" value="Thiamine_BP"/>
</dbReference>
<reference evidence="4 5" key="1">
    <citation type="submission" date="2019-02" db="EMBL/GenBank/DDBJ databases">
        <title>Deep-cultivation of Planctomycetes and their phenomic and genomic characterization uncovers novel biology.</title>
        <authorList>
            <person name="Wiegand S."/>
            <person name="Jogler M."/>
            <person name="Boedeker C."/>
            <person name="Pinto D."/>
            <person name="Vollmers J."/>
            <person name="Rivas-Marin E."/>
            <person name="Kohn T."/>
            <person name="Peeters S.H."/>
            <person name="Heuer A."/>
            <person name="Rast P."/>
            <person name="Oberbeckmann S."/>
            <person name="Bunk B."/>
            <person name="Jeske O."/>
            <person name="Meyerdierks A."/>
            <person name="Storesund J.E."/>
            <person name="Kallscheuer N."/>
            <person name="Luecker S."/>
            <person name="Lage O.M."/>
            <person name="Pohl T."/>
            <person name="Merkel B.J."/>
            <person name="Hornburger P."/>
            <person name="Mueller R.-W."/>
            <person name="Bruemmer F."/>
            <person name="Labrenz M."/>
            <person name="Spormann A.M."/>
            <person name="Op den Camp H."/>
            <person name="Overmann J."/>
            <person name="Amann R."/>
            <person name="Jetten M.S.M."/>
            <person name="Mascher T."/>
            <person name="Medema M.H."/>
            <person name="Devos D.P."/>
            <person name="Kaster A.-K."/>
            <person name="Ovreas L."/>
            <person name="Rohde M."/>
            <person name="Galperin M.Y."/>
            <person name="Jogler C."/>
        </authorList>
    </citation>
    <scope>NUCLEOTIDE SEQUENCE [LARGE SCALE GENOMIC DNA]</scope>
    <source>
        <strain evidence="4 5">Pla85_3_4</strain>
    </source>
</reference>
<dbReference type="PANTHER" id="PTHR33777:SF1">
    <property type="entry name" value="UPF0045 PROTEIN ECM15"/>
    <property type="match status" value="1"/>
</dbReference>
<dbReference type="GO" id="GO:0005829">
    <property type="term" value="C:cytosol"/>
    <property type="evidence" value="ECO:0007669"/>
    <property type="project" value="TreeGrafter"/>
</dbReference>
<dbReference type="RefSeq" id="WP_145051418.1">
    <property type="nucleotide sequence ID" value="NZ_CP036433.1"/>
</dbReference>
<name>A0A518DPZ1_9BACT</name>
<dbReference type="Proteomes" id="UP000317648">
    <property type="component" value="Chromosome"/>
</dbReference>
<evidence type="ECO:0000259" key="3">
    <source>
        <dbReference type="Pfam" id="PF01910"/>
    </source>
</evidence>
<protein>
    <recommendedName>
        <fullName evidence="3">Thiamine-binding protein domain-containing protein</fullName>
    </recommendedName>
</protein>
<evidence type="ECO:0000256" key="1">
    <source>
        <dbReference type="ARBA" id="ARBA00010272"/>
    </source>
</evidence>
<dbReference type="InterPro" id="IPR051614">
    <property type="entry name" value="UPF0045_domain"/>
</dbReference>
<dbReference type="NCBIfam" id="TIGR00106">
    <property type="entry name" value="MTH1187 family thiamine-binding protein"/>
    <property type="match status" value="1"/>
</dbReference>
<feature type="domain" description="Thiamine-binding protein" evidence="3">
    <location>
        <begin position="5"/>
        <end position="93"/>
    </location>
</feature>
<evidence type="ECO:0000313" key="4">
    <source>
        <dbReference type="EMBL" id="QDU93909.1"/>
    </source>
</evidence>
<sequence length="104" mass="11247">MVLLEFSMFPLGKGESVSPYVARCLKIIDDSGLDYRLHAMGTVIEGEIAQVLAVLQQCLEELATDCDRIACSAKLDYRKGASGSLSGKVARVEQQLGRSLKKGV</sequence>
<dbReference type="AlphaFoldDB" id="A0A518DPZ1"/>